<dbReference type="RefSeq" id="WP_033511208.1">
    <property type="nucleotide sequence ID" value="NZ_JDUO01000001.1"/>
</dbReference>
<dbReference type="Proteomes" id="UP000029082">
    <property type="component" value="Unassembled WGS sequence"/>
</dbReference>
<evidence type="ECO:0000313" key="6">
    <source>
        <dbReference type="Proteomes" id="UP000029082"/>
    </source>
</evidence>
<comment type="caution">
    <text evidence="5">The sequence shown here is derived from an EMBL/GenBank/DDBJ whole genome shotgun (WGS) entry which is preliminary data.</text>
</comment>
<dbReference type="EC" id="2.7.1.31" evidence="5"/>
<dbReference type="OrthoDB" id="9774290at2"/>
<dbReference type="SUPFAM" id="SSF110738">
    <property type="entry name" value="Glycerate kinase I"/>
    <property type="match status" value="1"/>
</dbReference>
<evidence type="ECO:0000256" key="3">
    <source>
        <dbReference type="ARBA" id="ARBA00022777"/>
    </source>
</evidence>
<dbReference type="AlphaFoldDB" id="A0A087C1C0"/>
<protein>
    <submittedName>
        <fullName evidence="5">Glycerate kinase</fullName>
        <ecNumber evidence="5">2.7.1.31</ecNumber>
    </submittedName>
</protein>
<keyword evidence="2 4" id="KW-0808">Transferase</keyword>
<keyword evidence="3 4" id="KW-0418">Kinase</keyword>
<dbReference type="STRING" id="1437603.GCA_000771525_00235"/>
<gene>
    <name evidence="5" type="ORF">BMON_0628</name>
</gene>
<dbReference type="InterPro" id="IPR018193">
    <property type="entry name" value="Glyc_kinase_flavodox-like_fold"/>
</dbReference>
<keyword evidence="6" id="KW-1185">Reference proteome</keyword>
<evidence type="ECO:0000256" key="1">
    <source>
        <dbReference type="ARBA" id="ARBA00006284"/>
    </source>
</evidence>
<proteinExistence type="inferred from homology"/>
<dbReference type="EMBL" id="JGZE01000010">
    <property type="protein sequence ID" value="KFI77070.1"/>
    <property type="molecule type" value="Genomic_DNA"/>
</dbReference>
<dbReference type="GO" id="GO:0008887">
    <property type="term" value="F:glycerate kinase activity"/>
    <property type="evidence" value="ECO:0007669"/>
    <property type="project" value="UniProtKB-UniRule"/>
</dbReference>
<evidence type="ECO:0000256" key="2">
    <source>
        <dbReference type="ARBA" id="ARBA00022679"/>
    </source>
</evidence>
<sequence>MKIVIAPDSFKGSLTAQEAAQAIRTGVLDAIPDAECVIVPMADGGEGTVRSLVDATGGTLVTTSVTGPLGRPVSAHYGLLGDGHTAVIEMSAASGIQYVNAATRDPLTTTTYGTGELILDALDRGVDALIVGLGGSATNDGGAGMAQALGVSLRDADGRELDRGGAALQALDRIDVTRLDPRLHHCTITLASDVTNPLVGPEGSSHVFGPQKGATPAMVERLDAALAHYADVIHDQLDRDVAHTPGAGAAGGLGAGFLAFTRATMSSGVGVVVEATRLREQARGADYCITGEGGIDAQTRFGKTPMGTAQAVKEVAPGCIVVALAGFIGEGIASLREVGIDAVLGILPGVCTLDEALDPARAKENLTRTACNVARLFRS</sequence>
<dbReference type="Gene3D" id="3.40.50.10350">
    <property type="entry name" value="Glycerate kinase, domain 1"/>
    <property type="match status" value="1"/>
</dbReference>
<dbReference type="Pfam" id="PF02595">
    <property type="entry name" value="Gly_kinase"/>
    <property type="match status" value="1"/>
</dbReference>
<evidence type="ECO:0000313" key="5">
    <source>
        <dbReference type="EMBL" id="KFI77070.1"/>
    </source>
</evidence>
<evidence type="ECO:0000256" key="4">
    <source>
        <dbReference type="PIRNR" id="PIRNR006078"/>
    </source>
</evidence>
<name>A0A087C1C0_9BIFI</name>
<dbReference type="GeneID" id="93093789"/>
<dbReference type="PANTHER" id="PTHR21599">
    <property type="entry name" value="GLYCERATE KINASE"/>
    <property type="match status" value="1"/>
</dbReference>
<dbReference type="PIRSF" id="PIRSF006078">
    <property type="entry name" value="GlxK"/>
    <property type="match status" value="1"/>
</dbReference>
<accession>A0A087C1C0</accession>
<dbReference type="NCBIfam" id="TIGR00045">
    <property type="entry name" value="glycerate kinase"/>
    <property type="match status" value="1"/>
</dbReference>
<reference evidence="5 6" key="1">
    <citation type="submission" date="2014-03" db="EMBL/GenBank/DDBJ databases">
        <title>Genomics of Bifidobacteria.</title>
        <authorList>
            <person name="Ventura M."/>
            <person name="Milani C."/>
            <person name="Lugli G.A."/>
        </authorList>
    </citation>
    <scope>NUCLEOTIDE SEQUENCE [LARGE SCALE GENOMIC DNA]</scope>
    <source>
        <strain evidence="5 6">DSM 21395</strain>
    </source>
</reference>
<dbReference type="Gene3D" id="3.90.1510.10">
    <property type="entry name" value="Glycerate kinase, domain 2"/>
    <property type="match status" value="1"/>
</dbReference>
<comment type="similarity">
    <text evidence="1 4">Belongs to the glycerate kinase type-1 family.</text>
</comment>
<dbReference type="InterPro" id="IPR018197">
    <property type="entry name" value="Glycerate_kinase_RE-like"/>
</dbReference>
<organism evidence="5 6">
    <name type="scientific">Bifidobacterium mongoliense DSM 21395</name>
    <dbReference type="NCBI Taxonomy" id="1437603"/>
    <lineage>
        <taxon>Bacteria</taxon>
        <taxon>Bacillati</taxon>
        <taxon>Actinomycetota</taxon>
        <taxon>Actinomycetes</taxon>
        <taxon>Bifidobacteriales</taxon>
        <taxon>Bifidobacteriaceae</taxon>
        <taxon>Bifidobacterium</taxon>
    </lineage>
</organism>
<dbReference type="InterPro" id="IPR004381">
    <property type="entry name" value="Glycerate_kinase"/>
</dbReference>
<dbReference type="PANTHER" id="PTHR21599:SF0">
    <property type="entry name" value="GLYCERATE KINASE"/>
    <property type="match status" value="1"/>
</dbReference>
<dbReference type="InterPro" id="IPR036129">
    <property type="entry name" value="Glycerate_kinase_sf"/>
</dbReference>
<dbReference type="eggNOG" id="COG1929">
    <property type="taxonomic scope" value="Bacteria"/>
</dbReference>
<dbReference type="GO" id="GO:0031388">
    <property type="term" value="P:organic acid phosphorylation"/>
    <property type="evidence" value="ECO:0007669"/>
    <property type="project" value="UniProtKB-UniRule"/>
</dbReference>